<keyword evidence="1" id="KW-0812">Transmembrane</keyword>
<comment type="caution">
    <text evidence="2">The sequence shown here is derived from an EMBL/GenBank/DDBJ whole genome shotgun (WGS) entry which is preliminary data.</text>
</comment>
<proteinExistence type="predicted"/>
<gene>
    <name evidence="2" type="ORF">F6B42_06310</name>
</gene>
<dbReference type="InterPro" id="IPR025443">
    <property type="entry name" value="DUF4307"/>
</dbReference>
<keyword evidence="1" id="KW-1133">Transmembrane helix</keyword>
<dbReference type="AlphaFoldDB" id="A0A5J5IUI1"/>
<dbReference type="Proteomes" id="UP000327039">
    <property type="component" value="Unassembled WGS sequence"/>
</dbReference>
<evidence type="ECO:0000313" key="2">
    <source>
        <dbReference type="EMBL" id="KAA9086622.1"/>
    </source>
</evidence>
<reference evidence="3" key="1">
    <citation type="submission" date="2019-09" db="EMBL/GenBank/DDBJ databases">
        <title>Mumia zhuanghuii sp. nov. isolated from the intestinal contents of plateau pika (Ochotona curzoniae) in the Qinghai-Tibet plateau of China.</title>
        <authorList>
            <person name="Tian Z."/>
        </authorList>
    </citation>
    <scope>NUCLEOTIDE SEQUENCE [LARGE SCALE GENOMIC DNA]</scope>
    <source>
        <strain evidence="3">DSM 25564</strain>
    </source>
</reference>
<evidence type="ECO:0000256" key="1">
    <source>
        <dbReference type="SAM" id="Phobius"/>
    </source>
</evidence>
<accession>A0A5J5IUI1</accession>
<sequence>MSVQSVQDKLDERYGRRRGGASRRGAIIGSAIVGTAIAALVTWTALAGAGASVDADATGFSIDDDGHHATVSFTVGGARGQDVACALEAQDTEHGVVGWRIVEYPANDELTRSFTESIPTTAEATVGLVASCWIP</sequence>
<dbReference type="RefSeq" id="WP_150418795.1">
    <property type="nucleotide sequence ID" value="NZ_VYRZ01000002.1"/>
</dbReference>
<feature type="transmembrane region" description="Helical" evidence="1">
    <location>
        <begin position="26"/>
        <end position="46"/>
    </location>
</feature>
<name>A0A5J5IUI1_9MICO</name>
<keyword evidence="3" id="KW-1185">Reference proteome</keyword>
<organism evidence="2 3">
    <name type="scientific">Microbacterium radiodurans</name>
    <dbReference type="NCBI Taxonomy" id="661398"/>
    <lineage>
        <taxon>Bacteria</taxon>
        <taxon>Bacillati</taxon>
        <taxon>Actinomycetota</taxon>
        <taxon>Actinomycetes</taxon>
        <taxon>Micrococcales</taxon>
        <taxon>Microbacteriaceae</taxon>
        <taxon>Microbacterium</taxon>
    </lineage>
</organism>
<keyword evidence="1" id="KW-0472">Membrane</keyword>
<evidence type="ECO:0000313" key="3">
    <source>
        <dbReference type="Proteomes" id="UP000327039"/>
    </source>
</evidence>
<protein>
    <submittedName>
        <fullName evidence="2">DUF4307 domain-containing protein</fullName>
    </submittedName>
</protein>
<dbReference type="Pfam" id="PF14155">
    <property type="entry name" value="DUF4307"/>
    <property type="match status" value="1"/>
</dbReference>
<dbReference type="OrthoDB" id="4793644at2"/>
<dbReference type="EMBL" id="VYRZ01000002">
    <property type="protein sequence ID" value="KAA9086622.1"/>
    <property type="molecule type" value="Genomic_DNA"/>
</dbReference>